<dbReference type="PANTHER" id="PTHR24321:SF8">
    <property type="entry name" value="ESTRADIOL 17-BETA-DEHYDROGENASE 8-RELATED"/>
    <property type="match status" value="1"/>
</dbReference>
<comment type="similarity">
    <text evidence="1">Belongs to the short-chain dehydrogenases/reductases (SDR) family.</text>
</comment>
<keyword evidence="3" id="KW-0520">NAD</keyword>
<dbReference type="EMBL" id="BAAARV010000073">
    <property type="protein sequence ID" value="GAA2372230.1"/>
    <property type="molecule type" value="Genomic_DNA"/>
</dbReference>
<dbReference type="SMART" id="SM00822">
    <property type="entry name" value="PKS_KR"/>
    <property type="match status" value="1"/>
</dbReference>
<feature type="domain" description="Ketoreductase" evidence="4">
    <location>
        <begin position="12"/>
        <end position="185"/>
    </location>
</feature>
<evidence type="ECO:0000259" key="4">
    <source>
        <dbReference type="SMART" id="SM00822"/>
    </source>
</evidence>
<accession>A0ABN3H8E6</accession>
<evidence type="ECO:0000313" key="6">
    <source>
        <dbReference type="Proteomes" id="UP001501444"/>
    </source>
</evidence>
<evidence type="ECO:0000256" key="3">
    <source>
        <dbReference type="ARBA" id="ARBA00023027"/>
    </source>
</evidence>
<sequence>MTTSPNPQATSSVAIVTGAASGIGRATALRLLGAGWRVCAADLDADRVRAALTAYEGSAALQAQAADISSPEDVQALYRAADAAFGGLDGVANVAGVSFLEDQRIEDVDVETFDRTHAVNLRGTFLMCKYAIDPLRRRGGGAIVNLGSVASVRGVGGPAYVSSKAGIAGLSRAIAASYAADLIRCNTVAPGPTSTPMLEISKRKSTVTTLGAAGTIPGEADPDEIAALVHFLLGPTGRFMTGGIYTLDGGISQH</sequence>
<dbReference type="InterPro" id="IPR002347">
    <property type="entry name" value="SDR_fam"/>
</dbReference>
<protein>
    <submittedName>
        <fullName evidence="5">SDR family oxidoreductase</fullName>
    </submittedName>
</protein>
<dbReference type="Gene3D" id="3.40.50.720">
    <property type="entry name" value="NAD(P)-binding Rossmann-like Domain"/>
    <property type="match status" value="1"/>
</dbReference>
<proteinExistence type="inferred from homology"/>
<dbReference type="InterPro" id="IPR057326">
    <property type="entry name" value="KR_dom"/>
</dbReference>
<evidence type="ECO:0000313" key="5">
    <source>
        <dbReference type="EMBL" id="GAA2372230.1"/>
    </source>
</evidence>
<dbReference type="CDD" id="cd05233">
    <property type="entry name" value="SDR_c"/>
    <property type="match status" value="1"/>
</dbReference>
<dbReference type="PRINTS" id="PR00081">
    <property type="entry name" value="GDHRDH"/>
</dbReference>
<keyword evidence="2" id="KW-0560">Oxidoreductase</keyword>
<evidence type="ECO:0000256" key="2">
    <source>
        <dbReference type="ARBA" id="ARBA00023002"/>
    </source>
</evidence>
<organism evidence="5 6">
    <name type="scientific">Dactylosporangium salmoneum</name>
    <dbReference type="NCBI Taxonomy" id="53361"/>
    <lineage>
        <taxon>Bacteria</taxon>
        <taxon>Bacillati</taxon>
        <taxon>Actinomycetota</taxon>
        <taxon>Actinomycetes</taxon>
        <taxon>Micromonosporales</taxon>
        <taxon>Micromonosporaceae</taxon>
        <taxon>Dactylosporangium</taxon>
    </lineage>
</organism>
<reference evidence="5 6" key="1">
    <citation type="journal article" date="2019" name="Int. J. Syst. Evol. Microbiol.">
        <title>The Global Catalogue of Microorganisms (GCM) 10K type strain sequencing project: providing services to taxonomists for standard genome sequencing and annotation.</title>
        <authorList>
            <consortium name="The Broad Institute Genomics Platform"/>
            <consortium name="The Broad Institute Genome Sequencing Center for Infectious Disease"/>
            <person name="Wu L."/>
            <person name="Ma J."/>
        </authorList>
    </citation>
    <scope>NUCLEOTIDE SEQUENCE [LARGE SCALE GENOMIC DNA]</scope>
    <source>
        <strain evidence="5 6">JCM 3272</strain>
    </source>
</reference>
<dbReference type="SUPFAM" id="SSF51735">
    <property type="entry name" value="NAD(P)-binding Rossmann-fold domains"/>
    <property type="match status" value="1"/>
</dbReference>
<gene>
    <name evidence="5" type="ORF">GCM10010170_074390</name>
</gene>
<dbReference type="Proteomes" id="UP001501444">
    <property type="component" value="Unassembled WGS sequence"/>
</dbReference>
<evidence type="ECO:0000256" key="1">
    <source>
        <dbReference type="ARBA" id="ARBA00006484"/>
    </source>
</evidence>
<dbReference type="PANTHER" id="PTHR24321">
    <property type="entry name" value="DEHYDROGENASES, SHORT CHAIN"/>
    <property type="match status" value="1"/>
</dbReference>
<name>A0ABN3H8E6_9ACTN</name>
<comment type="caution">
    <text evidence="5">The sequence shown here is derived from an EMBL/GenBank/DDBJ whole genome shotgun (WGS) entry which is preliminary data.</text>
</comment>
<dbReference type="InterPro" id="IPR036291">
    <property type="entry name" value="NAD(P)-bd_dom_sf"/>
</dbReference>
<keyword evidence="6" id="KW-1185">Reference proteome</keyword>
<dbReference type="Pfam" id="PF13561">
    <property type="entry name" value="adh_short_C2"/>
    <property type="match status" value="1"/>
</dbReference>
<dbReference type="PRINTS" id="PR00080">
    <property type="entry name" value="SDRFAMILY"/>
</dbReference>